<dbReference type="OrthoDB" id="1155466at2"/>
<gene>
    <name evidence="1" type="ORF">AWE51_21740</name>
</gene>
<evidence type="ECO:0000313" key="1">
    <source>
        <dbReference type="EMBL" id="KZS41329.1"/>
    </source>
</evidence>
<reference evidence="1 2" key="1">
    <citation type="submission" date="2016-01" db="EMBL/GenBank/DDBJ databases">
        <title>The draft genome sequence of Aquimarina sp. RZW4-3-2.</title>
        <authorList>
            <person name="Wang Y."/>
        </authorList>
    </citation>
    <scope>NUCLEOTIDE SEQUENCE [LARGE SCALE GENOMIC DNA]</scope>
    <source>
        <strain evidence="1 2">RZW4-3-2</strain>
    </source>
</reference>
<evidence type="ECO:0000313" key="2">
    <source>
        <dbReference type="Proteomes" id="UP000076715"/>
    </source>
</evidence>
<accession>A0A162CUP8</accession>
<proteinExistence type="predicted"/>
<dbReference type="STRING" id="1642818.AWE51_21740"/>
<name>A0A162CUP8_9FLAO</name>
<dbReference type="EMBL" id="LQRT01000005">
    <property type="protein sequence ID" value="KZS41329.1"/>
    <property type="molecule type" value="Genomic_DNA"/>
</dbReference>
<sequence>MTDIRKIAFGCAVMITSFAFTQSKTTLDIKTLGGYEYNYFRSPTEIRVNDVILPKEDLIASSLYQDVSVDYKFRYKWNKNRIRFSATPFSRIFYENLDDSYWRLKTWVKYDHKFNKKITFLGEARFTRMNREGLGGDQDVLINPLGFTNYGATLGLGFIPFKNNKMTVEGFYNLKNFDAFGVRDLQFDEFGMLFTTTHSFKVRQLEHKLGLTTYVKKRLYDTFNASEIDTDGERDWDYARASVFYELPISKELKVRPNIMYYTRIDNSTNRSGFNQFGPGIILSYKNKRTKVYSSFSFITRNYKQIEARNTEGLIGEKLTYEYANAQLRISHKISKGFSITGSLFSRIRSTNYTDIDARSFRNYRNQYAGIGILWEL</sequence>
<organism evidence="1 2">
    <name type="scientific">Aquimarina aggregata</name>
    <dbReference type="NCBI Taxonomy" id="1642818"/>
    <lineage>
        <taxon>Bacteria</taxon>
        <taxon>Pseudomonadati</taxon>
        <taxon>Bacteroidota</taxon>
        <taxon>Flavobacteriia</taxon>
        <taxon>Flavobacteriales</taxon>
        <taxon>Flavobacteriaceae</taxon>
        <taxon>Aquimarina</taxon>
    </lineage>
</organism>
<dbReference type="RefSeq" id="WP_066312073.1">
    <property type="nucleotide sequence ID" value="NZ_LQRT01000005.1"/>
</dbReference>
<comment type="caution">
    <text evidence="1">The sequence shown here is derived from an EMBL/GenBank/DDBJ whole genome shotgun (WGS) entry which is preliminary data.</text>
</comment>
<dbReference type="Proteomes" id="UP000076715">
    <property type="component" value="Unassembled WGS sequence"/>
</dbReference>
<keyword evidence="2" id="KW-1185">Reference proteome</keyword>
<protein>
    <recommendedName>
        <fullName evidence="3">Outer membrane protein beta-barrel domain-containing protein</fullName>
    </recommendedName>
</protein>
<dbReference type="AlphaFoldDB" id="A0A162CUP8"/>
<evidence type="ECO:0008006" key="3">
    <source>
        <dbReference type="Google" id="ProtNLM"/>
    </source>
</evidence>